<dbReference type="GO" id="GO:0008810">
    <property type="term" value="F:cellulase activity"/>
    <property type="evidence" value="ECO:0007669"/>
    <property type="project" value="InterPro"/>
</dbReference>
<dbReference type="SUPFAM" id="SSF81296">
    <property type="entry name" value="E set domains"/>
    <property type="match status" value="1"/>
</dbReference>
<dbReference type="InterPro" id="IPR008928">
    <property type="entry name" value="6-hairpin_glycosidase_sf"/>
</dbReference>
<evidence type="ECO:0000256" key="3">
    <source>
        <dbReference type="ARBA" id="ARBA00023326"/>
    </source>
</evidence>
<keyword evidence="4" id="KW-0732">Signal</keyword>
<dbReference type="EMBL" id="JAENIL010000034">
    <property type="protein sequence ID" value="MBK1878733.1"/>
    <property type="molecule type" value="Genomic_DNA"/>
</dbReference>
<dbReference type="Proteomes" id="UP000617628">
    <property type="component" value="Unassembled WGS sequence"/>
</dbReference>
<evidence type="ECO:0000259" key="5">
    <source>
        <dbReference type="Pfam" id="PF00759"/>
    </source>
</evidence>
<feature type="domain" description="Glycoside hydrolase family 9" evidence="5">
    <location>
        <begin position="328"/>
        <end position="798"/>
    </location>
</feature>
<dbReference type="RefSeq" id="WP_200356946.1">
    <property type="nucleotide sequence ID" value="NZ_JAENIL010000034.1"/>
</dbReference>
<dbReference type="Gene3D" id="2.60.40.10">
    <property type="entry name" value="Immunoglobulins"/>
    <property type="match status" value="1"/>
</dbReference>
<evidence type="ECO:0000313" key="8">
    <source>
        <dbReference type="Proteomes" id="UP000617628"/>
    </source>
</evidence>
<keyword evidence="8" id="KW-1185">Reference proteome</keyword>
<dbReference type="SUPFAM" id="SSF48208">
    <property type="entry name" value="Six-hairpin glycosidases"/>
    <property type="match status" value="1"/>
</dbReference>
<comment type="caution">
    <text evidence="7">The sequence shown here is derived from an EMBL/GenBank/DDBJ whole genome shotgun (WGS) entry which is preliminary data.</text>
</comment>
<comment type="similarity">
    <text evidence="1">Belongs to the glycosyl hydrolase 9 (cellulase E) family.</text>
</comment>
<keyword evidence="7" id="KW-0378">Hydrolase</keyword>
<dbReference type="InterPro" id="IPR001701">
    <property type="entry name" value="Glyco_hydro_9"/>
</dbReference>
<evidence type="ECO:0000256" key="1">
    <source>
        <dbReference type="ARBA" id="ARBA00007072"/>
    </source>
</evidence>
<evidence type="ECO:0000256" key="2">
    <source>
        <dbReference type="ARBA" id="ARBA00023277"/>
    </source>
</evidence>
<dbReference type="Pfam" id="PF00759">
    <property type="entry name" value="Glyco_hydro_9"/>
    <property type="match status" value="1"/>
</dbReference>
<reference evidence="7" key="1">
    <citation type="submission" date="2021-01" db="EMBL/GenBank/DDBJ databases">
        <title>Modified the classification status of verrucomicrobia.</title>
        <authorList>
            <person name="Feng X."/>
        </authorList>
    </citation>
    <scope>NUCLEOTIDE SEQUENCE</scope>
    <source>
        <strain evidence="7">KCTC 13126</strain>
    </source>
</reference>
<keyword evidence="3" id="KW-0624">Polysaccharide degradation</keyword>
<dbReference type="GO" id="GO:0000272">
    <property type="term" value="P:polysaccharide catabolic process"/>
    <property type="evidence" value="ECO:0007669"/>
    <property type="project" value="UniProtKB-KW"/>
</dbReference>
<name>A0A934S485_9BACT</name>
<dbReference type="CDD" id="cd02850">
    <property type="entry name" value="E_set_Cellulase_N"/>
    <property type="match status" value="1"/>
</dbReference>
<feature type="domain" description="Cellulase Ig-like" evidence="6">
    <location>
        <begin position="213"/>
        <end position="314"/>
    </location>
</feature>
<dbReference type="InterPro" id="IPR013783">
    <property type="entry name" value="Ig-like_fold"/>
</dbReference>
<proteinExistence type="inferred from homology"/>
<feature type="chain" id="PRO_5037557227" evidence="4">
    <location>
        <begin position="28"/>
        <end position="819"/>
    </location>
</feature>
<evidence type="ECO:0000256" key="4">
    <source>
        <dbReference type="SAM" id="SignalP"/>
    </source>
</evidence>
<dbReference type="Pfam" id="PF02927">
    <property type="entry name" value="CelD_N"/>
    <property type="match status" value="1"/>
</dbReference>
<gene>
    <name evidence="7" type="ORF">JIN87_17765</name>
</gene>
<dbReference type="InterPro" id="IPR014756">
    <property type="entry name" value="Ig_E-set"/>
</dbReference>
<keyword evidence="2" id="KW-0119">Carbohydrate metabolism</keyword>
<sequence length="819" mass="92055">MKFPSLKSSRFLCSALFPILLASTVLGATPPPSKPKLVSINPVSKHTLSLTIQQGELEPHRLVPYLAEESDEIVAYDSHYQIEAKHGITFRREVIRNGEFLGFLSGDSQETILLPDAYSGAPLDIEKSDTVKSYTLFSDQDSSYAQASHPIRVSRKTKPKGFSRRQGTTPSEHRIFLSFAKPLQTGASYKLDLSELNLDQDTAYYRYQPRFQRSEAIHVNQAGFAPEDPLKRAYVSLWTGQAGNYKYDEELSYHIVDKVRGVRAYSGKAKLHWAADRPELMNRTANLVGADVYRLDFSELKQPGLYHVYVDGVGCSYPFEIRVDAWKRVAQTSFRGIFHQRSGFEFEPPYTDFWRPRAHHPDDGVKIYQSKATLLDTSMGPELSLAPNSFIALIEGATDEIVPNAWGGLMDGGDWDRRAQHLVIPRLFLELYQLSPDYFDSFTYNIPESENDLPDIVDEALWVIDFHLRYQWENGAISGGVESAEHPAPGDLSWNEIIPTYAYWPDYWSTHQFVAAASLASRVLGPQYPELGDKYKKAAVKGMKWAEQEYAKEVASGRAAKRVQEIRDIRNLAAIELYHITGDKRWHSVFEEDSILTNGNDPFQEVAQRDALFSYLALPKGLGKDDWKELSRKVILSDGDNAVEYSQNNAFSLVAPSRESPIFIGFYSGHIHGQFLARAHALSGDEKYLRALHAGAQFGLGANPDNVVFMSGIGANGLDWILYEDALKTGRKAPEGIVPYGPLDTGAPEVTPGSFWVNGQDGFGVTGDRTKIEPEFFDWPVAESHLDMWNHFMQTEPTPWQSMAPSTYSWAYMASQSGF</sequence>
<evidence type="ECO:0000259" key="6">
    <source>
        <dbReference type="Pfam" id="PF02927"/>
    </source>
</evidence>
<feature type="signal peptide" evidence="4">
    <location>
        <begin position="1"/>
        <end position="27"/>
    </location>
</feature>
<evidence type="ECO:0000313" key="7">
    <source>
        <dbReference type="EMBL" id="MBK1878733.1"/>
    </source>
</evidence>
<organism evidence="7 8">
    <name type="scientific">Pelagicoccus mobilis</name>
    <dbReference type="NCBI Taxonomy" id="415221"/>
    <lineage>
        <taxon>Bacteria</taxon>
        <taxon>Pseudomonadati</taxon>
        <taxon>Verrucomicrobiota</taxon>
        <taxon>Opitutia</taxon>
        <taxon>Puniceicoccales</taxon>
        <taxon>Pelagicoccaceae</taxon>
        <taxon>Pelagicoccus</taxon>
    </lineage>
</organism>
<dbReference type="InterPro" id="IPR004197">
    <property type="entry name" value="Cellulase_Ig-like"/>
</dbReference>
<dbReference type="AlphaFoldDB" id="A0A934S485"/>
<accession>A0A934S485</accession>
<dbReference type="InterPro" id="IPR012341">
    <property type="entry name" value="6hp_glycosidase-like_sf"/>
</dbReference>
<protein>
    <submittedName>
        <fullName evidence="7">Glycoside hydrolase family 9 protein</fullName>
    </submittedName>
</protein>
<dbReference type="Gene3D" id="1.50.10.10">
    <property type="match status" value="1"/>
</dbReference>